<dbReference type="EMBL" id="UYRT01100330">
    <property type="protein sequence ID" value="VDN42501.1"/>
    <property type="molecule type" value="Genomic_DNA"/>
</dbReference>
<gene>
    <name evidence="8" type="ORF">GPUH_LOCUS24184</name>
</gene>
<organism evidence="10">
    <name type="scientific">Gongylonema pulchrum</name>
    <dbReference type="NCBI Taxonomy" id="637853"/>
    <lineage>
        <taxon>Eukaryota</taxon>
        <taxon>Metazoa</taxon>
        <taxon>Ecdysozoa</taxon>
        <taxon>Nematoda</taxon>
        <taxon>Chromadorea</taxon>
        <taxon>Rhabditida</taxon>
        <taxon>Spirurina</taxon>
        <taxon>Spiruromorpha</taxon>
        <taxon>Spiruroidea</taxon>
        <taxon>Gongylonematidae</taxon>
        <taxon>Gongylonema</taxon>
    </lineage>
</organism>
<dbReference type="GO" id="GO:0000139">
    <property type="term" value="C:Golgi membrane"/>
    <property type="evidence" value="ECO:0007669"/>
    <property type="project" value="InterPro"/>
</dbReference>
<evidence type="ECO:0000256" key="4">
    <source>
        <dbReference type="ARBA" id="ARBA00022989"/>
    </source>
</evidence>
<name>A0A183ET92_9BILA</name>
<feature type="chain" id="PRO_5043139352" evidence="7">
    <location>
        <begin position="20"/>
        <end position="108"/>
    </location>
</feature>
<keyword evidence="4 6" id="KW-1133">Transmembrane helix</keyword>
<accession>A0A183ET92</accession>
<keyword evidence="5 6" id="KW-0472">Membrane</keyword>
<evidence type="ECO:0000313" key="8">
    <source>
        <dbReference type="EMBL" id="VDN42501.1"/>
    </source>
</evidence>
<evidence type="ECO:0000256" key="2">
    <source>
        <dbReference type="ARBA" id="ARBA00022597"/>
    </source>
</evidence>
<proteinExistence type="predicted"/>
<reference evidence="10" key="1">
    <citation type="submission" date="2016-06" db="UniProtKB">
        <authorList>
            <consortium name="WormBaseParasite"/>
        </authorList>
    </citation>
    <scope>IDENTIFICATION</scope>
</reference>
<keyword evidence="2" id="KW-0762">Sugar transport</keyword>
<feature type="transmembrane region" description="Helical" evidence="6">
    <location>
        <begin position="77"/>
        <end position="101"/>
    </location>
</feature>
<keyword evidence="7" id="KW-0732">Signal</keyword>
<feature type="signal peptide" evidence="7">
    <location>
        <begin position="1"/>
        <end position="19"/>
    </location>
</feature>
<dbReference type="OrthoDB" id="408493at2759"/>
<evidence type="ECO:0000256" key="5">
    <source>
        <dbReference type="ARBA" id="ARBA00023136"/>
    </source>
</evidence>
<keyword evidence="3 6" id="KW-0812">Transmembrane</keyword>
<dbReference type="GO" id="GO:0015165">
    <property type="term" value="F:pyrimidine nucleotide-sugar transmembrane transporter activity"/>
    <property type="evidence" value="ECO:0007669"/>
    <property type="project" value="InterPro"/>
</dbReference>
<protein>
    <submittedName>
        <fullName evidence="10">7TM_GPCR_Srx domain-containing protein</fullName>
    </submittedName>
</protein>
<evidence type="ECO:0000313" key="9">
    <source>
        <dbReference type="Proteomes" id="UP000271098"/>
    </source>
</evidence>
<evidence type="ECO:0000256" key="6">
    <source>
        <dbReference type="SAM" id="Phobius"/>
    </source>
</evidence>
<dbReference type="InterPro" id="IPR007271">
    <property type="entry name" value="Nuc_sug_transpt"/>
</dbReference>
<reference evidence="8 9" key="2">
    <citation type="submission" date="2018-11" db="EMBL/GenBank/DDBJ databases">
        <authorList>
            <consortium name="Pathogen Informatics"/>
        </authorList>
    </citation>
    <scope>NUCLEOTIDE SEQUENCE [LARGE SCALE GENOMIC DNA]</scope>
</reference>
<sequence>MCVGLIVLLEWLQVSMLSGDEEPSRKQRMGNLTRIRKYAFVRKRETAVKYASLVVLVIQNAAQVLVMRYVRTRPREMFLSTVAVFFTEVVKLVACFLLIIAEERSVSK</sequence>
<keyword evidence="9" id="KW-1185">Reference proteome</keyword>
<keyword evidence="2" id="KW-0813">Transport</keyword>
<evidence type="ECO:0000313" key="10">
    <source>
        <dbReference type="WBParaSite" id="GPUH_0002421301-mRNA-1"/>
    </source>
</evidence>
<dbReference type="AlphaFoldDB" id="A0A183ET92"/>
<evidence type="ECO:0000256" key="1">
    <source>
        <dbReference type="ARBA" id="ARBA00004141"/>
    </source>
</evidence>
<dbReference type="WBParaSite" id="GPUH_0002421301-mRNA-1">
    <property type="protein sequence ID" value="GPUH_0002421301-mRNA-1"/>
    <property type="gene ID" value="GPUH_0002421301"/>
</dbReference>
<dbReference type="Pfam" id="PF04142">
    <property type="entry name" value="Nuc_sug_transp"/>
    <property type="match status" value="1"/>
</dbReference>
<dbReference type="Proteomes" id="UP000271098">
    <property type="component" value="Unassembled WGS sequence"/>
</dbReference>
<evidence type="ECO:0000256" key="7">
    <source>
        <dbReference type="SAM" id="SignalP"/>
    </source>
</evidence>
<comment type="subcellular location">
    <subcellularLocation>
        <location evidence="1">Membrane</location>
        <topology evidence="1">Multi-pass membrane protein</topology>
    </subcellularLocation>
</comment>
<evidence type="ECO:0000256" key="3">
    <source>
        <dbReference type="ARBA" id="ARBA00022692"/>
    </source>
</evidence>